<evidence type="ECO:0000313" key="3">
    <source>
        <dbReference type="EMBL" id="KAJ7747488.1"/>
    </source>
</evidence>
<organism evidence="3 4">
    <name type="scientific">Mycena metata</name>
    <dbReference type="NCBI Taxonomy" id="1033252"/>
    <lineage>
        <taxon>Eukaryota</taxon>
        <taxon>Fungi</taxon>
        <taxon>Dikarya</taxon>
        <taxon>Basidiomycota</taxon>
        <taxon>Agaricomycotina</taxon>
        <taxon>Agaricomycetes</taxon>
        <taxon>Agaricomycetidae</taxon>
        <taxon>Agaricales</taxon>
        <taxon>Marasmiineae</taxon>
        <taxon>Mycenaceae</taxon>
        <taxon>Mycena</taxon>
    </lineage>
</organism>
<gene>
    <name evidence="3" type="ORF">B0H16DRAFT_1725917</name>
</gene>
<proteinExistence type="predicted"/>
<accession>A0AAD7IP31</accession>
<dbReference type="Gene3D" id="1.10.720.30">
    <property type="entry name" value="SAP domain"/>
    <property type="match status" value="1"/>
</dbReference>
<dbReference type="AlphaFoldDB" id="A0AAD7IP31"/>
<evidence type="ECO:0000256" key="1">
    <source>
        <dbReference type="SAM" id="MobiDB-lite"/>
    </source>
</evidence>
<protein>
    <recommendedName>
        <fullName evidence="2">SAP domain-containing protein</fullName>
    </recommendedName>
</protein>
<evidence type="ECO:0000313" key="4">
    <source>
        <dbReference type="Proteomes" id="UP001215598"/>
    </source>
</evidence>
<sequence length="244" mass="27754">MPKVTCNPYRKDVNSEDYIAHTTSTAPRLRSDGTFHALEKLMKESLEQMLDRWRHRIWACIRPCLEEPCEYFLPRHIMNAIVDEVHVCSSLDNLKTLAAGWEYVDTHAEQPFNFLTEILTAFQQIFTDRRAAEQPSSDSEVDDGSAATGMERLQNTTVAVLRSFCRELRLSTTGNKTILVDRLAENFISTAVPFPTPDEIAERKSTLMAVDEPQVLGDKTNIPSPPSSPKKRKRERNVFVQNAN</sequence>
<evidence type="ECO:0000259" key="2">
    <source>
        <dbReference type="PROSITE" id="PS50800"/>
    </source>
</evidence>
<comment type="caution">
    <text evidence="3">The sequence shown here is derived from an EMBL/GenBank/DDBJ whole genome shotgun (WGS) entry which is preliminary data.</text>
</comment>
<keyword evidence="4" id="KW-1185">Reference proteome</keyword>
<reference evidence="3" key="1">
    <citation type="submission" date="2023-03" db="EMBL/GenBank/DDBJ databases">
        <title>Massive genome expansion in bonnet fungi (Mycena s.s.) driven by repeated elements and novel gene families across ecological guilds.</title>
        <authorList>
            <consortium name="Lawrence Berkeley National Laboratory"/>
            <person name="Harder C.B."/>
            <person name="Miyauchi S."/>
            <person name="Viragh M."/>
            <person name="Kuo A."/>
            <person name="Thoen E."/>
            <person name="Andreopoulos B."/>
            <person name="Lu D."/>
            <person name="Skrede I."/>
            <person name="Drula E."/>
            <person name="Henrissat B."/>
            <person name="Morin E."/>
            <person name="Kohler A."/>
            <person name="Barry K."/>
            <person name="LaButti K."/>
            <person name="Morin E."/>
            <person name="Salamov A."/>
            <person name="Lipzen A."/>
            <person name="Mereny Z."/>
            <person name="Hegedus B."/>
            <person name="Baldrian P."/>
            <person name="Stursova M."/>
            <person name="Weitz H."/>
            <person name="Taylor A."/>
            <person name="Grigoriev I.V."/>
            <person name="Nagy L.G."/>
            <person name="Martin F."/>
            <person name="Kauserud H."/>
        </authorList>
    </citation>
    <scope>NUCLEOTIDE SEQUENCE</scope>
    <source>
        <strain evidence="3">CBHHK182m</strain>
    </source>
</reference>
<feature type="domain" description="SAP" evidence="2">
    <location>
        <begin position="153"/>
        <end position="187"/>
    </location>
</feature>
<dbReference type="InterPro" id="IPR036361">
    <property type="entry name" value="SAP_dom_sf"/>
</dbReference>
<feature type="region of interest" description="Disordered" evidence="1">
    <location>
        <begin position="211"/>
        <end position="244"/>
    </location>
</feature>
<dbReference type="Proteomes" id="UP001215598">
    <property type="component" value="Unassembled WGS sequence"/>
</dbReference>
<dbReference type="Pfam" id="PF02037">
    <property type="entry name" value="SAP"/>
    <property type="match status" value="1"/>
</dbReference>
<dbReference type="SMART" id="SM00513">
    <property type="entry name" value="SAP"/>
    <property type="match status" value="1"/>
</dbReference>
<dbReference type="PROSITE" id="PS50800">
    <property type="entry name" value="SAP"/>
    <property type="match status" value="1"/>
</dbReference>
<dbReference type="EMBL" id="JARKIB010000076">
    <property type="protein sequence ID" value="KAJ7747488.1"/>
    <property type="molecule type" value="Genomic_DNA"/>
</dbReference>
<dbReference type="InterPro" id="IPR003034">
    <property type="entry name" value="SAP_dom"/>
</dbReference>
<dbReference type="SUPFAM" id="SSF68906">
    <property type="entry name" value="SAP domain"/>
    <property type="match status" value="1"/>
</dbReference>
<name>A0AAD7IP31_9AGAR</name>